<name>A0A4Y5R3J5_9SECO</name>
<dbReference type="EMBL" id="MK153132">
    <property type="protein sequence ID" value="QCY50806.1"/>
    <property type="molecule type" value="Genomic_RNA"/>
</dbReference>
<accession>A0A4Y5R3J5</accession>
<reference evidence="3" key="1">
    <citation type="submission" date="2018-11" db="EMBL/GenBank/DDBJ databases">
        <title>Genomic sequences of Arracacha virus B obtained from 32-38 year-old samples.</title>
        <authorList>
            <person name="Boonham N."/>
            <person name="Jones R.A.C."/>
        </authorList>
    </citation>
    <scope>NUCLEOTIDE SEQUENCE</scope>
    <source>
        <strain evidence="3">O</strain>
    </source>
</reference>
<evidence type="ECO:0000259" key="1">
    <source>
        <dbReference type="Pfam" id="PF23369"/>
    </source>
</evidence>
<dbReference type="InterPro" id="IPR056477">
    <property type="entry name" value="Vp25_capsid"/>
</dbReference>
<feature type="domain" description="Capsid protein Vp20" evidence="2">
    <location>
        <begin position="561"/>
        <end position="718"/>
    </location>
</feature>
<sequence>MSEARNHLANVGQDTREIAHSFETPQQMLEFFRKKNGVSKLAQIEDKRDIVPSDIYVDSSVSKIIHKFKAPKYTVSTGRKIGAATFVQPESAEAPATIVPMKLISSERKEQLVNEYHHTSAGAKLLAMNVESALPKGTATSATVALVDTAAKNDENFFVVGGIVSLGAPYSTLLVAPEWSLPLNENFLKRPAYLVHTADDNYLAGTDLATVSWDAVVESSSNACPFLRKSQKWDKVVSRLAGPAVLHHDVLQTLEREPQKFKPLTCKIQAPPPPSKLLHGPAGFRSSSMRVNSLNFINLQIDQPPSNTRASTSFDPRGKIAGVGEGPEIIRFASKAFDNIFSSGSDEAEDAACDTSIETTVSGLYGDTAFIQNPRSFQAIDEAKVVGTPLVTVDFTFNLTDITPGKPLWSFNIVDAFLTADNFTQMIMRQLCTARFSLRVDLSISCGRATAFGILLAYDEALDTTPLDTSFSKMRGLPGTLALAQEDRVSLVVQPGFYGNTYPLQQDYRRFGRFVLYATTAPNESTNLPSEYHGNATIYIDSIDRVTYGLGEQPCTMVHRQIPAHQLYKAEEITLAKRAVLKTFPLDLFGANEYASNYSAILKQCVAYKATLVVDWIMPASFVVTGNYFVFATYGDEHLPDAPKFNRLRMLGFPMYDIALVRKGRLVIPMVSWSGAYTRASYPRLHVLLPSGFGGQNAEKVNFQIQIKDLLNFQGLGGFCTMPKTPVAGFSLGEANQSLVSSRLTPFYYPWISTNGTGGGDAFYIPITPYNLFGRGWDANGRLKTVVTGSVDNFLHDFACSKLYWRGSLDVEITANYVNIDGKVKPWTIGLTPAAITPIGRQSIGLNVLNMSQMKTGEYVTRFAIPHMSPYNWLETMPPEGTGYASRLHFATNGTLVLKFEPGINWFSVSIRPGEDFQFMRHRRTKIN</sequence>
<evidence type="ECO:0000313" key="3">
    <source>
        <dbReference type="EMBL" id="QCY50806.1"/>
    </source>
</evidence>
<evidence type="ECO:0000259" key="2">
    <source>
        <dbReference type="Pfam" id="PF23370"/>
    </source>
</evidence>
<organism evidence="3">
    <name type="scientific">Arracacha virus B</name>
    <dbReference type="NCBI Taxonomy" id="257463"/>
    <lineage>
        <taxon>Viruses</taxon>
        <taxon>Riboviria</taxon>
        <taxon>Orthornavirae</taxon>
        <taxon>Pisuviricota</taxon>
        <taxon>Pisoniviricetes</taxon>
        <taxon>Picornavirales</taxon>
        <taxon>Secoviridae</taxon>
        <taxon>Cheravirus</taxon>
        <taxon>Cheravirus arracaciae</taxon>
    </lineage>
</organism>
<dbReference type="InterPro" id="IPR056449">
    <property type="entry name" value="Vp20_capsid"/>
</dbReference>
<dbReference type="SUPFAM" id="SSF88633">
    <property type="entry name" value="Positive stranded ssRNA viruses"/>
    <property type="match status" value="1"/>
</dbReference>
<proteinExistence type="predicted"/>
<dbReference type="Pfam" id="PF23370">
    <property type="entry name" value="Vp20_capsid"/>
    <property type="match status" value="1"/>
</dbReference>
<feature type="domain" description="Capsid protein Vp25" evidence="1">
    <location>
        <begin position="352"/>
        <end position="548"/>
    </location>
</feature>
<dbReference type="Pfam" id="PF23369">
    <property type="entry name" value="Vp25_capsid"/>
    <property type="match status" value="1"/>
</dbReference>
<protein>
    <submittedName>
        <fullName evidence="3">Polyprotein</fullName>
    </submittedName>
</protein>